<evidence type="ECO:0000313" key="5">
    <source>
        <dbReference type="Proteomes" id="UP000799767"/>
    </source>
</evidence>
<dbReference type="RefSeq" id="XP_033587265.1">
    <property type="nucleotide sequence ID" value="XM_033735632.1"/>
</dbReference>
<dbReference type="InterPro" id="IPR036864">
    <property type="entry name" value="Zn2-C6_fun-type_DNA-bd_sf"/>
</dbReference>
<dbReference type="PANTHER" id="PTHR38111">
    <property type="entry name" value="ZN(2)-C6 FUNGAL-TYPE DOMAIN-CONTAINING PROTEIN-RELATED"/>
    <property type="match status" value="1"/>
</dbReference>
<dbReference type="AlphaFoldDB" id="A0A6A6PL87"/>
<feature type="domain" description="Zn(2)-C6 fungal-type" evidence="3">
    <location>
        <begin position="7"/>
        <end position="35"/>
    </location>
</feature>
<feature type="compositionally biased region" description="Low complexity" evidence="2">
    <location>
        <begin position="89"/>
        <end position="100"/>
    </location>
</feature>
<dbReference type="PROSITE" id="PS00463">
    <property type="entry name" value="ZN2_CY6_FUNGAL_1"/>
    <property type="match status" value="1"/>
</dbReference>
<evidence type="ECO:0000256" key="1">
    <source>
        <dbReference type="ARBA" id="ARBA00023242"/>
    </source>
</evidence>
<dbReference type="InterPro" id="IPR053178">
    <property type="entry name" value="Osmoadaptation_assoc"/>
</dbReference>
<name>A0A6A6PL87_9PEZI</name>
<dbReference type="PROSITE" id="PS50048">
    <property type="entry name" value="ZN2_CY6_FUNGAL_2"/>
    <property type="match status" value="1"/>
</dbReference>
<dbReference type="GO" id="GO:0000981">
    <property type="term" value="F:DNA-binding transcription factor activity, RNA polymerase II-specific"/>
    <property type="evidence" value="ECO:0007669"/>
    <property type="project" value="InterPro"/>
</dbReference>
<dbReference type="EMBL" id="MU001639">
    <property type="protein sequence ID" value="KAF2480695.1"/>
    <property type="molecule type" value="Genomic_DNA"/>
</dbReference>
<evidence type="ECO:0000256" key="2">
    <source>
        <dbReference type="SAM" id="MobiDB-lite"/>
    </source>
</evidence>
<dbReference type="OrthoDB" id="4491390at2759"/>
<protein>
    <recommendedName>
        <fullName evidence="3">Zn(2)-C6 fungal-type domain-containing protein</fullName>
    </recommendedName>
</protein>
<keyword evidence="1" id="KW-0539">Nucleus</keyword>
<dbReference type="Gene3D" id="4.10.240.10">
    <property type="entry name" value="Zn(2)-C6 fungal-type DNA-binding domain"/>
    <property type="match status" value="1"/>
</dbReference>
<dbReference type="PANTHER" id="PTHR38111:SF2">
    <property type="entry name" value="FINGER DOMAIN PROTEIN, PUTATIVE (AFU_ORTHOLOGUE AFUA_1G01560)-RELATED"/>
    <property type="match status" value="1"/>
</dbReference>
<dbReference type="SMART" id="SM00066">
    <property type="entry name" value="GAL4"/>
    <property type="match status" value="1"/>
</dbReference>
<feature type="compositionally biased region" description="Low complexity" evidence="2">
    <location>
        <begin position="72"/>
        <end position="82"/>
    </location>
</feature>
<dbReference type="Pfam" id="PF00172">
    <property type="entry name" value="Zn_clus"/>
    <property type="match status" value="1"/>
</dbReference>
<keyword evidence="5" id="KW-1185">Reference proteome</keyword>
<dbReference type="InterPro" id="IPR001138">
    <property type="entry name" value="Zn2Cys6_DnaBD"/>
</dbReference>
<sequence>MPIRSTGCLTCRKRKIRCDEGRPGCERCAIHGVPCLGYRADQPAEIEFKDQTSLTAKRAEQRYKSKNAGARSSSSGGTPDSSAHTGALSRTTSSSSDSVDEGLLSETQIMQILAANKPSSASPVRFLSPIAERAQLYQEFIASYFPKRRYGLQSGHFTFFQAVVLKRSDQVVLEQGLDALSLVQLGSLHKDQRLLKQAGRVYGKALNSLALAIGRGDFMHDDDVLAAVSCLAICELFEEIANMGGGWAKHVQGSNVLFTARGPESFKSELAMLIYSNVKHGSLIWALISRKTPFMVDEQWEELALRVPHATEDPETAFYSLALRVPVMLQRYDEINTTSPTAEWEIEAVLDECKALELQLREWWTEWQDGATVDNMNDLELRPIDDFPTFTSLVPDRTFEHAYSFPDFQTAYLYSVFWIVMHYLRSNIQSLQKTRHEISVDWYPDADDVVHEDELLGYVLNLCQCIPFFVEPISCSAGHIGIFLPMRVAAFYFTAHGHWQWLKWIGAVRNNVFTKGLSPPVVPNRPNFALPTRPSDP</sequence>
<evidence type="ECO:0000313" key="4">
    <source>
        <dbReference type="EMBL" id="KAF2480695.1"/>
    </source>
</evidence>
<reference evidence="4" key="1">
    <citation type="journal article" date="2020" name="Stud. Mycol.">
        <title>101 Dothideomycetes genomes: a test case for predicting lifestyles and emergence of pathogens.</title>
        <authorList>
            <person name="Haridas S."/>
            <person name="Albert R."/>
            <person name="Binder M."/>
            <person name="Bloem J."/>
            <person name="Labutti K."/>
            <person name="Salamov A."/>
            <person name="Andreopoulos B."/>
            <person name="Baker S."/>
            <person name="Barry K."/>
            <person name="Bills G."/>
            <person name="Bluhm B."/>
            <person name="Cannon C."/>
            <person name="Castanera R."/>
            <person name="Culley D."/>
            <person name="Daum C."/>
            <person name="Ezra D."/>
            <person name="Gonzalez J."/>
            <person name="Henrissat B."/>
            <person name="Kuo A."/>
            <person name="Liang C."/>
            <person name="Lipzen A."/>
            <person name="Lutzoni F."/>
            <person name="Magnuson J."/>
            <person name="Mondo S."/>
            <person name="Nolan M."/>
            <person name="Ohm R."/>
            <person name="Pangilinan J."/>
            <person name="Park H.-J."/>
            <person name="Ramirez L."/>
            <person name="Alfaro M."/>
            <person name="Sun H."/>
            <person name="Tritt A."/>
            <person name="Yoshinaga Y."/>
            <person name="Zwiers L.-H."/>
            <person name="Turgeon B."/>
            <person name="Goodwin S."/>
            <person name="Spatafora J."/>
            <person name="Crous P."/>
            <person name="Grigoriev I."/>
        </authorList>
    </citation>
    <scope>NUCLEOTIDE SEQUENCE</scope>
    <source>
        <strain evidence="4">CBS 113389</strain>
    </source>
</reference>
<proteinExistence type="predicted"/>
<evidence type="ECO:0000259" key="3">
    <source>
        <dbReference type="PROSITE" id="PS50048"/>
    </source>
</evidence>
<gene>
    <name evidence="4" type="ORF">BDY17DRAFT_312540</name>
</gene>
<dbReference type="CDD" id="cd00067">
    <property type="entry name" value="GAL4"/>
    <property type="match status" value="1"/>
</dbReference>
<dbReference type="GeneID" id="54476634"/>
<accession>A0A6A6PL87</accession>
<dbReference type="Proteomes" id="UP000799767">
    <property type="component" value="Unassembled WGS sequence"/>
</dbReference>
<feature type="region of interest" description="Disordered" evidence="2">
    <location>
        <begin position="51"/>
        <end position="100"/>
    </location>
</feature>
<dbReference type="SUPFAM" id="SSF57701">
    <property type="entry name" value="Zn2/Cys6 DNA-binding domain"/>
    <property type="match status" value="1"/>
</dbReference>
<dbReference type="GO" id="GO:0008270">
    <property type="term" value="F:zinc ion binding"/>
    <property type="evidence" value="ECO:0007669"/>
    <property type="project" value="InterPro"/>
</dbReference>
<organism evidence="4 5">
    <name type="scientific">Neohortaea acidophila</name>
    <dbReference type="NCBI Taxonomy" id="245834"/>
    <lineage>
        <taxon>Eukaryota</taxon>
        <taxon>Fungi</taxon>
        <taxon>Dikarya</taxon>
        <taxon>Ascomycota</taxon>
        <taxon>Pezizomycotina</taxon>
        <taxon>Dothideomycetes</taxon>
        <taxon>Dothideomycetidae</taxon>
        <taxon>Mycosphaerellales</taxon>
        <taxon>Teratosphaeriaceae</taxon>
        <taxon>Neohortaea</taxon>
    </lineage>
</organism>